<accession>A0A7T8H1Q7</accession>
<sequence>LLLVLGGKLVTRRKTRYSETNSCNPRVNFLFNEKFVPSNNMSGPIKSSKGNDS</sequence>
<dbReference type="Proteomes" id="UP000595437">
    <property type="component" value="Chromosome 10"/>
</dbReference>
<dbReference type="EMBL" id="CP045899">
    <property type="protein sequence ID" value="QQP41511.1"/>
    <property type="molecule type" value="Genomic_DNA"/>
</dbReference>
<gene>
    <name evidence="1" type="ORF">FKW44_015914</name>
</gene>
<name>A0A7T8H1Q7_CALRO</name>
<organism evidence="1 2">
    <name type="scientific">Caligus rogercresseyi</name>
    <name type="common">Sea louse</name>
    <dbReference type="NCBI Taxonomy" id="217165"/>
    <lineage>
        <taxon>Eukaryota</taxon>
        <taxon>Metazoa</taxon>
        <taxon>Ecdysozoa</taxon>
        <taxon>Arthropoda</taxon>
        <taxon>Crustacea</taxon>
        <taxon>Multicrustacea</taxon>
        <taxon>Hexanauplia</taxon>
        <taxon>Copepoda</taxon>
        <taxon>Siphonostomatoida</taxon>
        <taxon>Caligidae</taxon>
        <taxon>Caligus</taxon>
    </lineage>
</organism>
<evidence type="ECO:0000313" key="2">
    <source>
        <dbReference type="Proteomes" id="UP000595437"/>
    </source>
</evidence>
<evidence type="ECO:0000313" key="1">
    <source>
        <dbReference type="EMBL" id="QQP41511.1"/>
    </source>
</evidence>
<dbReference type="AlphaFoldDB" id="A0A7T8H1Q7"/>
<reference evidence="2" key="1">
    <citation type="submission" date="2021-01" db="EMBL/GenBank/DDBJ databases">
        <title>Caligus Genome Assembly.</title>
        <authorList>
            <person name="Gallardo-Escarate C."/>
        </authorList>
    </citation>
    <scope>NUCLEOTIDE SEQUENCE [LARGE SCALE GENOMIC DNA]</scope>
</reference>
<feature type="non-terminal residue" evidence="1">
    <location>
        <position position="1"/>
    </location>
</feature>
<proteinExistence type="predicted"/>
<protein>
    <submittedName>
        <fullName evidence="1">Uncharacterized protein</fullName>
    </submittedName>
</protein>
<keyword evidence="2" id="KW-1185">Reference proteome</keyword>